<dbReference type="SMART" id="SM00387">
    <property type="entry name" value="HATPase_c"/>
    <property type="match status" value="1"/>
</dbReference>
<dbReference type="InterPro" id="IPR000014">
    <property type="entry name" value="PAS"/>
</dbReference>
<evidence type="ECO:0000256" key="10">
    <source>
        <dbReference type="SAM" id="Phobius"/>
    </source>
</evidence>
<dbReference type="PROSITE" id="PS50112">
    <property type="entry name" value="PAS"/>
    <property type="match status" value="2"/>
</dbReference>
<dbReference type="PANTHER" id="PTHR43304">
    <property type="entry name" value="PHYTOCHROME-LIKE PROTEIN CPH1"/>
    <property type="match status" value="1"/>
</dbReference>
<protein>
    <recommendedName>
        <fullName evidence="3">histidine kinase</fullName>
        <ecNumber evidence="3">2.7.13.3</ecNumber>
    </recommendedName>
</protein>
<feature type="domain" description="PAS" evidence="12">
    <location>
        <begin position="429"/>
        <end position="499"/>
    </location>
</feature>
<dbReference type="PROSITE" id="PS50839">
    <property type="entry name" value="CHASE"/>
    <property type="match status" value="1"/>
</dbReference>
<accession>A0A9X1RYZ7</accession>
<evidence type="ECO:0000256" key="3">
    <source>
        <dbReference type="ARBA" id="ARBA00012438"/>
    </source>
</evidence>
<dbReference type="GO" id="GO:0016020">
    <property type="term" value="C:membrane"/>
    <property type="evidence" value="ECO:0007669"/>
    <property type="project" value="UniProtKB-SubCell"/>
</dbReference>
<dbReference type="GO" id="GO:0004673">
    <property type="term" value="F:protein histidine kinase activity"/>
    <property type="evidence" value="ECO:0007669"/>
    <property type="project" value="UniProtKB-EC"/>
</dbReference>
<dbReference type="InterPro" id="IPR001610">
    <property type="entry name" value="PAC"/>
</dbReference>
<dbReference type="InterPro" id="IPR042240">
    <property type="entry name" value="CHASE_sf"/>
</dbReference>
<dbReference type="PROSITE" id="PS50109">
    <property type="entry name" value="HIS_KIN"/>
    <property type="match status" value="1"/>
</dbReference>
<proteinExistence type="predicted"/>
<dbReference type="NCBIfam" id="TIGR00229">
    <property type="entry name" value="sensory_box"/>
    <property type="match status" value="2"/>
</dbReference>
<dbReference type="InterPro" id="IPR000700">
    <property type="entry name" value="PAS-assoc_C"/>
</dbReference>
<keyword evidence="6 10" id="KW-0812">Transmembrane</keyword>
<organism evidence="15 16">
    <name type="scientific">Christiangramia sediminis</name>
    <dbReference type="NCBI Taxonomy" id="2881336"/>
    <lineage>
        <taxon>Bacteria</taxon>
        <taxon>Pseudomonadati</taxon>
        <taxon>Bacteroidota</taxon>
        <taxon>Flavobacteriia</taxon>
        <taxon>Flavobacteriales</taxon>
        <taxon>Flavobacteriaceae</taxon>
        <taxon>Christiangramia</taxon>
    </lineage>
</organism>
<keyword evidence="5" id="KW-0808">Transferase</keyword>
<reference evidence="15" key="1">
    <citation type="submission" date="2021-10" db="EMBL/GenBank/DDBJ databases">
        <title>Gramella sp. ASW11-100T, isolated from marine sediment.</title>
        <authorList>
            <person name="Xia C."/>
        </authorList>
    </citation>
    <scope>NUCLEOTIDE SEQUENCE</scope>
    <source>
        <strain evidence="15">ASW11-100</strain>
    </source>
</reference>
<evidence type="ECO:0000256" key="2">
    <source>
        <dbReference type="ARBA" id="ARBA00004370"/>
    </source>
</evidence>
<evidence type="ECO:0000256" key="1">
    <source>
        <dbReference type="ARBA" id="ARBA00000085"/>
    </source>
</evidence>
<evidence type="ECO:0000313" key="15">
    <source>
        <dbReference type="EMBL" id="MCB7482362.1"/>
    </source>
</evidence>
<feature type="domain" description="PAS" evidence="12">
    <location>
        <begin position="301"/>
        <end position="372"/>
    </location>
</feature>
<dbReference type="PANTHER" id="PTHR43304:SF1">
    <property type="entry name" value="PAC DOMAIN-CONTAINING PROTEIN"/>
    <property type="match status" value="1"/>
</dbReference>
<dbReference type="Pfam" id="PF03924">
    <property type="entry name" value="CHASE"/>
    <property type="match status" value="1"/>
</dbReference>
<feature type="transmembrane region" description="Helical" evidence="10">
    <location>
        <begin position="255"/>
        <end position="278"/>
    </location>
</feature>
<evidence type="ECO:0000256" key="8">
    <source>
        <dbReference type="ARBA" id="ARBA00022989"/>
    </source>
</evidence>
<dbReference type="InterPro" id="IPR004358">
    <property type="entry name" value="Sig_transdc_His_kin-like_C"/>
</dbReference>
<dbReference type="GO" id="GO:0007165">
    <property type="term" value="P:signal transduction"/>
    <property type="evidence" value="ECO:0007669"/>
    <property type="project" value="UniProtKB-ARBA"/>
</dbReference>
<evidence type="ECO:0000259" key="12">
    <source>
        <dbReference type="PROSITE" id="PS50112"/>
    </source>
</evidence>
<dbReference type="Proteomes" id="UP001139414">
    <property type="component" value="Unassembled WGS sequence"/>
</dbReference>
<dbReference type="InterPro" id="IPR036890">
    <property type="entry name" value="HATPase_C_sf"/>
</dbReference>
<evidence type="ECO:0000259" key="14">
    <source>
        <dbReference type="PROSITE" id="PS50839"/>
    </source>
</evidence>
<dbReference type="Pfam" id="PF13188">
    <property type="entry name" value="PAS_8"/>
    <property type="match status" value="1"/>
</dbReference>
<keyword evidence="16" id="KW-1185">Reference proteome</keyword>
<evidence type="ECO:0000259" key="13">
    <source>
        <dbReference type="PROSITE" id="PS50113"/>
    </source>
</evidence>
<dbReference type="Gene3D" id="3.30.450.20">
    <property type="entry name" value="PAS domain"/>
    <property type="match status" value="2"/>
</dbReference>
<dbReference type="InterPro" id="IPR003594">
    <property type="entry name" value="HATPase_dom"/>
</dbReference>
<dbReference type="Pfam" id="PF13426">
    <property type="entry name" value="PAS_9"/>
    <property type="match status" value="1"/>
</dbReference>
<comment type="catalytic activity">
    <reaction evidence="1">
        <text>ATP + protein L-histidine = ADP + protein N-phospho-L-histidine.</text>
        <dbReference type="EC" id="2.7.13.3"/>
    </reaction>
</comment>
<keyword evidence="4" id="KW-0597">Phosphoprotein</keyword>
<keyword evidence="7" id="KW-0418">Kinase</keyword>
<sequence>MAHTIENPTSSNAKRRPLLIGFLAFLLLLLAGFFMLWQRYQILLDDRQSEMSAIIDVAEQNIDQSLKYSYSAALSLALQIDEDGDIENFDEVAPQLVDNNPNIDAIQIVPGGVITKVYPLEENKDALNYNILKDSTRNGEAFKAIERKQMFFAGPLELKQGGLAIVGRLPVFKKNEFWGFVAVLIEFDNLIDQSGLEELAGDQYHFQFSKINPLTKKEEFFLKKDHKLDKSYSEELVLPDGGWKIYIIPVDPQKAFYTLIPVAIMILVISGAIGWIIYNTLKQPAKLQQLVKEQAGELAKSELHFRTIFNQAAIGMARVDSKSGMILEANKKFQDLLGYSEEELKQKDYKVISHPDDLSENTQLMQKLSRDEIREYSLEKRLQRSDGRLIWVRINVSPLWEVGEEVSSHIALVEDISARILVKQKLIDNENRFRSLVENSNEIILIVDDLNNVKYYSPSLAKISKYEEIDFAANGVLYYTHPDDHDLLRLKVEKAYQNPGTPITDIILRVKNAENNWFWVNATLTNMLKVDNVNGFVVNLRDITGKKEAEMNLVKSYELVMEQNKRLLNFAYIVSHNLRSHSSNMSSILELYDTEESQEEKDSYVKLLNKVSRNLDQSLHDLNEVVSINTNLDIKAEVINVAEFVDQALDVLSLQIKTKDAKIIKDLPVDMQVNFNAAYMESVLLNFLTNALRYSHPQRTPVIELRGYKEEDNWILEIRDNGIGIDLDKHGEKVFGLYKTFSERKDARGVGLFITKNQINAMGGTVKIESKPEVGTSFKVRFK</sequence>
<dbReference type="Gene3D" id="3.30.450.350">
    <property type="entry name" value="CHASE domain"/>
    <property type="match status" value="1"/>
</dbReference>
<feature type="domain" description="PAC" evidence="13">
    <location>
        <begin position="376"/>
        <end position="428"/>
    </location>
</feature>
<dbReference type="RefSeq" id="WP_229341894.1">
    <property type="nucleotide sequence ID" value="NZ_JAJBZG010000005.1"/>
</dbReference>
<evidence type="ECO:0000256" key="6">
    <source>
        <dbReference type="ARBA" id="ARBA00022692"/>
    </source>
</evidence>
<dbReference type="Gene3D" id="3.30.565.10">
    <property type="entry name" value="Histidine kinase-like ATPase, C-terminal domain"/>
    <property type="match status" value="1"/>
</dbReference>
<dbReference type="SUPFAM" id="SSF55785">
    <property type="entry name" value="PYP-like sensor domain (PAS domain)"/>
    <property type="match status" value="2"/>
</dbReference>
<dbReference type="SMART" id="SM00091">
    <property type="entry name" value="PAS"/>
    <property type="match status" value="2"/>
</dbReference>
<dbReference type="EC" id="2.7.13.3" evidence="3"/>
<comment type="caution">
    <text evidence="15">The sequence shown here is derived from an EMBL/GenBank/DDBJ whole genome shotgun (WGS) entry which is preliminary data.</text>
</comment>
<dbReference type="PROSITE" id="PS50113">
    <property type="entry name" value="PAC"/>
    <property type="match status" value="2"/>
</dbReference>
<dbReference type="SMART" id="SM01079">
    <property type="entry name" value="CHASE"/>
    <property type="match status" value="1"/>
</dbReference>
<dbReference type="CDD" id="cd00130">
    <property type="entry name" value="PAS"/>
    <property type="match status" value="2"/>
</dbReference>
<feature type="domain" description="CHASE" evidence="14">
    <location>
        <begin position="113"/>
        <end position="200"/>
    </location>
</feature>
<feature type="transmembrane region" description="Helical" evidence="10">
    <location>
        <begin position="18"/>
        <end position="37"/>
    </location>
</feature>
<keyword evidence="9 10" id="KW-0472">Membrane</keyword>
<evidence type="ECO:0000259" key="11">
    <source>
        <dbReference type="PROSITE" id="PS50109"/>
    </source>
</evidence>
<name>A0A9X1RYZ7_9FLAO</name>
<dbReference type="AlphaFoldDB" id="A0A9X1RYZ7"/>
<dbReference type="PRINTS" id="PR00344">
    <property type="entry name" value="BCTRLSENSOR"/>
</dbReference>
<dbReference type="EMBL" id="JAJBZG010000005">
    <property type="protein sequence ID" value="MCB7482362.1"/>
    <property type="molecule type" value="Genomic_DNA"/>
</dbReference>
<feature type="domain" description="PAC" evidence="13">
    <location>
        <begin position="504"/>
        <end position="555"/>
    </location>
</feature>
<evidence type="ECO:0000313" key="16">
    <source>
        <dbReference type="Proteomes" id="UP001139414"/>
    </source>
</evidence>
<dbReference type="InterPro" id="IPR052162">
    <property type="entry name" value="Sensor_kinase/Photoreceptor"/>
</dbReference>
<dbReference type="SUPFAM" id="SSF55874">
    <property type="entry name" value="ATPase domain of HSP90 chaperone/DNA topoisomerase II/histidine kinase"/>
    <property type="match status" value="1"/>
</dbReference>
<evidence type="ECO:0000256" key="4">
    <source>
        <dbReference type="ARBA" id="ARBA00022553"/>
    </source>
</evidence>
<gene>
    <name evidence="15" type="ORF">LGQ90_13910</name>
</gene>
<dbReference type="SMART" id="SM00086">
    <property type="entry name" value="PAC"/>
    <property type="match status" value="2"/>
</dbReference>
<feature type="domain" description="Histidine kinase" evidence="11">
    <location>
        <begin position="573"/>
        <end position="783"/>
    </location>
</feature>
<evidence type="ECO:0000256" key="9">
    <source>
        <dbReference type="ARBA" id="ARBA00023136"/>
    </source>
</evidence>
<dbReference type="InterPro" id="IPR005467">
    <property type="entry name" value="His_kinase_dom"/>
</dbReference>
<dbReference type="Pfam" id="PF02518">
    <property type="entry name" value="HATPase_c"/>
    <property type="match status" value="1"/>
</dbReference>
<evidence type="ECO:0000256" key="5">
    <source>
        <dbReference type="ARBA" id="ARBA00022679"/>
    </source>
</evidence>
<dbReference type="InterPro" id="IPR035965">
    <property type="entry name" value="PAS-like_dom_sf"/>
</dbReference>
<dbReference type="InterPro" id="IPR006189">
    <property type="entry name" value="CHASE_dom"/>
</dbReference>
<comment type="subcellular location">
    <subcellularLocation>
        <location evidence="2">Membrane</location>
    </subcellularLocation>
</comment>
<keyword evidence="8 10" id="KW-1133">Transmembrane helix</keyword>
<evidence type="ECO:0000256" key="7">
    <source>
        <dbReference type="ARBA" id="ARBA00022777"/>
    </source>
</evidence>